<keyword evidence="5 6" id="KW-0472">Membrane</keyword>
<dbReference type="GO" id="GO:0015920">
    <property type="term" value="P:lipopolysaccharide transport"/>
    <property type="evidence" value="ECO:0007669"/>
    <property type="project" value="TreeGrafter"/>
</dbReference>
<evidence type="ECO:0000256" key="6">
    <source>
        <dbReference type="SAM" id="Phobius"/>
    </source>
</evidence>
<dbReference type="EMBL" id="JAENII010000017">
    <property type="protein sequence ID" value="MBK1828749.1"/>
    <property type="molecule type" value="Genomic_DNA"/>
</dbReference>
<evidence type="ECO:0000256" key="3">
    <source>
        <dbReference type="ARBA" id="ARBA00022692"/>
    </source>
</evidence>
<feature type="transmembrane region" description="Helical" evidence="6">
    <location>
        <begin position="168"/>
        <end position="188"/>
    </location>
</feature>
<dbReference type="Pfam" id="PF03739">
    <property type="entry name" value="LptF_LptG"/>
    <property type="match status" value="1"/>
</dbReference>
<evidence type="ECO:0000256" key="5">
    <source>
        <dbReference type="ARBA" id="ARBA00023136"/>
    </source>
</evidence>
<evidence type="ECO:0000256" key="4">
    <source>
        <dbReference type="ARBA" id="ARBA00022989"/>
    </source>
</evidence>
<keyword evidence="3 6" id="KW-0812">Transmembrane</keyword>
<comment type="subcellular location">
    <subcellularLocation>
        <location evidence="1">Cell membrane</location>
        <topology evidence="1">Multi-pass membrane protein</topology>
    </subcellularLocation>
</comment>
<dbReference type="AlphaFoldDB" id="A0A934RBS2"/>
<evidence type="ECO:0000313" key="7">
    <source>
        <dbReference type="EMBL" id="MBK1828749.1"/>
    </source>
</evidence>
<comment type="caution">
    <text evidence="7">The sequence shown here is derived from an EMBL/GenBank/DDBJ whole genome shotgun (WGS) entry which is preliminary data.</text>
</comment>
<feature type="transmembrane region" description="Helical" evidence="6">
    <location>
        <begin position="48"/>
        <end position="67"/>
    </location>
</feature>
<protein>
    <submittedName>
        <fullName evidence="7">LptF/LptG family permease</fullName>
    </submittedName>
</protein>
<organism evidence="7 8">
    <name type="scientific">Haloferula rosea</name>
    <dbReference type="NCBI Taxonomy" id="490093"/>
    <lineage>
        <taxon>Bacteria</taxon>
        <taxon>Pseudomonadati</taxon>
        <taxon>Verrucomicrobiota</taxon>
        <taxon>Verrucomicrobiia</taxon>
        <taxon>Verrucomicrobiales</taxon>
        <taxon>Verrucomicrobiaceae</taxon>
        <taxon>Haloferula</taxon>
    </lineage>
</organism>
<name>A0A934RBS2_9BACT</name>
<feature type="transmembrane region" description="Helical" evidence="6">
    <location>
        <begin position="351"/>
        <end position="371"/>
    </location>
</feature>
<feature type="transmembrane region" description="Helical" evidence="6">
    <location>
        <begin position="79"/>
        <end position="97"/>
    </location>
</feature>
<keyword evidence="8" id="KW-1185">Reference proteome</keyword>
<feature type="transmembrane region" description="Helical" evidence="6">
    <location>
        <begin position="127"/>
        <end position="147"/>
    </location>
</feature>
<keyword evidence="2" id="KW-1003">Cell membrane</keyword>
<reference evidence="7" key="1">
    <citation type="submission" date="2021-01" db="EMBL/GenBank/DDBJ databases">
        <title>Modified the classification status of verrucomicrobia.</title>
        <authorList>
            <person name="Feng X."/>
        </authorList>
    </citation>
    <scope>NUCLEOTIDE SEQUENCE</scope>
    <source>
        <strain evidence="7">KCTC 22201</strain>
    </source>
</reference>
<sequence>MRRFLIPILLAIAGLALAAKLAPGEQVAVAEHLANFPDADAITQQMRPAVLVGMLMLPALGGLIYSLSGTLARYVTRQFITMLLITFGALMLIWLLLDFQDNLDEIKASQDMLGTVGKLYAARLPDLIVTLLPYSLLLSVLFSLGRLSKSREVVAMTQTGRGIPRLTAPYLITGILCSILCMGLNYQWAPRANAAEKIILDTARGLNETAAEFVQFKNPRANRLWMVGAFPPDSQKGAPLERVRIVMQNDDRSLRRILVAHTASWNQDTGAWSFTKAKVRKIEAGQPPVYLQDLPDPYIVKTWRETPAEIIRPGLSADQLGVPALVGWLRARPDAKMESKLTYLTQWHNRFAQPVNCLIVVLLAIPLGLVFSRRGTSGGVALAVFLAAGMLFLSNVSLSLGDAGHMSPILAAWLPNLLFGALAAYLLHRRTSGRPIYEAIRRLIPNEA</sequence>
<evidence type="ECO:0000256" key="2">
    <source>
        <dbReference type="ARBA" id="ARBA00022475"/>
    </source>
</evidence>
<dbReference type="PANTHER" id="PTHR33529:SF2">
    <property type="entry name" value="LIPOPOLYSACCHARIDE EXPORT SYSTEM PERMEASE PROTEIN LPTG"/>
    <property type="match status" value="1"/>
</dbReference>
<gene>
    <name evidence="7" type="ORF">JIN81_17070</name>
</gene>
<dbReference type="Proteomes" id="UP000658278">
    <property type="component" value="Unassembled WGS sequence"/>
</dbReference>
<dbReference type="InterPro" id="IPR005495">
    <property type="entry name" value="LptG/LptF_permease"/>
</dbReference>
<proteinExistence type="predicted"/>
<accession>A0A934RBS2</accession>
<evidence type="ECO:0000313" key="8">
    <source>
        <dbReference type="Proteomes" id="UP000658278"/>
    </source>
</evidence>
<keyword evidence="4 6" id="KW-1133">Transmembrane helix</keyword>
<dbReference type="RefSeq" id="WP_200282780.1">
    <property type="nucleotide sequence ID" value="NZ_JAENII010000017.1"/>
</dbReference>
<dbReference type="GO" id="GO:0043190">
    <property type="term" value="C:ATP-binding cassette (ABC) transporter complex"/>
    <property type="evidence" value="ECO:0007669"/>
    <property type="project" value="TreeGrafter"/>
</dbReference>
<evidence type="ECO:0000256" key="1">
    <source>
        <dbReference type="ARBA" id="ARBA00004651"/>
    </source>
</evidence>
<dbReference type="PANTHER" id="PTHR33529">
    <property type="entry name" value="SLR0882 PROTEIN-RELATED"/>
    <property type="match status" value="1"/>
</dbReference>
<feature type="transmembrane region" description="Helical" evidence="6">
    <location>
        <begin position="410"/>
        <end position="427"/>
    </location>
</feature>
<feature type="transmembrane region" description="Helical" evidence="6">
    <location>
        <begin position="378"/>
        <end position="398"/>
    </location>
</feature>